<dbReference type="Pfam" id="PF06253">
    <property type="entry name" value="MTTB"/>
    <property type="match status" value="1"/>
</dbReference>
<comment type="similarity">
    <text evidence="1">Belongs to the trimethylamine methyltransferase family.</text>
</comment>
<accession>A0A7C3SN72</accession>
<dbReference type="InterPro" id="IPR038601">
    <property type="entry name" value="MttB-like_sf"/>
</dbReference>
<reference evidence="5" key="1">
    <citation type="journal article" date="2020" name="mSystems">
        <title>Genome- and Community-Level Interaction Insights into Carbon Utilization and Element Cycling Functions of Hydrothermarchaeota in Hydrothermal Sediment.</title>
        <authorList>
            <person name="Zhou Z."/>
            <person name="Liu Y."/>
            <person name="Xu W."/>
            <person name="Pan J."/>
            <person name="Luo Z.H."/>
            <person name="Li M."/>
        </authorList>
    </citation>
    <scope>NUCLEOTIDE SEQUENCE [LARGE SCALE GENOMIC DNA]</scope>
    <source>
        <strain evidence="5">SpSt-8</strain>
    </source>
</reference>
<proteinExistence type="inferred from homology"/>
<evidence type="ECO:0000313" key="5">
    <source>
        <dbReference type="EMBL" id="HGB25015.1"/>
    </source>
</evidence>
<name>A0A7C3SN72_THEPE</name>
<evidence type="ECO:0000256" key="2">
    <source>
        <dbReference type="ARBA" id="ARBA00022603"/>
    </source>
</evidence>
<dbReference type="EMBL" id="DTIB01000069">
    <property type="protein sequence ID" value="HGB25015.1"/>
    <property type="molecule type" value="Genomic_DNA"/>
</dbReference>
<gene>
    <name evidence="4" type="ORF">ENV88_02210</name>
    <name evidence="5" type="ORF">ENV88_03035</name>
</gene>
<dbReference type="GO" id="GO:0008168">
    <property type="term" value="F:methyltransferase activity"/>
    <property type="evidence" value="ECO:0007669"/>
    <property type="project" value="UniProtKB-KW"/>
</dbReference>
<sequence>MARPRLLVLERDEADDVHSNALSLLGEVGVRLESKGVEKLLLDAGCALRDGRVLVPEELVREALAKTPRRIELYDRDGHHVATLGEEALVFNPGSAAIKLLDFGSSEPRTPTLEDLRRFVVLADALEGLQAQSTALVPGDAPVEVRDAVRLYVVLKYSRKPVVTGAFTVENLPLMVEMLRAVREDYQERPFAIFDACPTPPLSWSTVTSHNVVDLARLGVPAEIVSMPGLLGTAPATVYGALVQHHAEVLSGIVIAQLARPGAPVIYGGSPTVIHPYHGTSLITAPEAALVSLAYRDMARYLDLPSHTYMALSDAKSADYQAGAETAFTAALAAAAGFDVVSGPGMLEFESVQSMEKLVLDNEVCLLAKRLARGFARDSDSVNVVREVVLQKKGNFLAHKHTREAYRREIHLPRVWDVASRARGTKNLLAWAHEEVERILKEHEPPVLSGDRLERLDKVLSKLYERVGQSPPRV</sequence>
<dbReference type="Gene3D" id="3.20.20.480">
    <property type="entry name" value="Trimethylamine methyltransferase-like"/>
    <property type="match status" value="1"/>
</dbReference>
<dbReference type="GO" id="GO:0032259">
    <property type="term" value="P:methylation"/>
    <property type="evidence" value="ECO:0007669"/>
    <property type="project" value="UniProtKB-KW"/>
</dbReference>
<evidence type="ECO:0000256" key="3">
    <source>
        <dbReference type="ARBA" id="ARBA00022679"/>
    </source>
</evidence>
<protein>
    <recommendedName>
        <fullName evidence="6">Trimethylamine methyltransferase</fullName>
    </recommendedName>
</protein>
<evidence type="ECO:0000256" key="1">
    <source>
        <dbReference type="ARBA" id="ARBA00007137"/>
    </source>
</evidence>
<organism evidence="5">
    <name type="scientific">Thermofilum pendens</name>
    <dbReference type="NCBI Taxonomy" id="2269"/>
    <lineage>
        <taxon>Archaea</taxon>
        <taxon>Thermoproteota</taxon>
        <taxon>Thermoprotei</taxon>
        <taxon>Thermofilales</taxon>
        <taxon>Thermofilaceae</taxon>
        <taxon>Thermofilum</taxon>
    </lineage>
</organism>
<dbReference type="InterPro" id="IPR010426">
    <property type="entry name" value="MTTB_MeTrfase"/>
</dbReference>
<comment type="caution">
    <text evidence="5">The sequence shown here is derived from an EMBL/GenBank/DDBJ whole genome shotgun (WGS) entry which is preliminary data.</text>
</comment>
<keyword evidence="2" id="KW-0489">Methyltransferase</keyword>
<keyword evidence="3" id="KW-0808">Transferase</keyword>
<dbReference type="AlphaFoldDB" id="A0A7C3SN72"/>
<evidence type="ECO:0000313" key="4">
    <source>
        <dbReference type="EMBL" id="HGB24860.1"/>
    </source>
</evidence>
<evidence type="ECO:0008006" key="6">
    <source>
        <dbReference type="Google" id="ProtNLM"/>
    </source>
</evidence>
<dbReference type="GO" id="GO:0015948">
    <property type="term" value="P:methanogenesis"/>
    <property type="evidence" value="ECO:0007669"/>
    <property type="project" value="InterPro"/>
</dbReference>
<dbReference type="EMBL" id="DTIB01000050">
    <property type="protein sequence ID" value="HGB24860.1"/>
    <property type="molecule type" value="Genomic_DNA"/>
</dbReference>